<dbReference type="EMBL" id="HE573027">
    <property type="protein sequence ID" value="CCC52869.1"/>
    <property type="molecule type" value="Genomic_DNA"/>
</dbReference>
<dbReference type="AlphaFoldDB" id="G0UAN4"/>
<gene>
    <name evidence="1" type="ORF">TVY486_1103530</name>
</gene>
<name>G0UAN4_TRYVY</name>
<protein>
    <submittedName>
        <fullName evidence="1">Uncharacterized protein</fullName>
    </submittedName>
</protein>
<proteinExistence type="predicted"/>
<sequence>MCLPIACFLRPMTAAPVRWILHDLTHRVTRKSIAIWTCRVHVLADGTPLNYFVGFYAFGHLFPLLFSRSSGLVWLVPWVRILCKWRQCLSIEWKFAAYSKRLARHFVPTTVVFGVSMKGPRKAFSHFHCGRYCA</sequence>
<accession>G0UAN4</accession>
<reference evidence="1" key="1">
    <citation type="journal article" date="2012" name="Proc. Natl. Acad. Sci. U.S.A.">
        <title>Antigenic diversity is generated by distinct evolutionary mechanisms in African trypanosome species.</title>
        <authorList>
            <person name="Jackson A.P."/>
            <person name="Berry A."/>
            <person name="Aslett M."/>
            <person name="Allison H.C."/>
            <person name="Burton P."/>
            <person name="Vavrova-Anderson J."/>
            <person name="Brown R."/>
            <person name="Browne H."/>
            <person name="Corton N."/>
            <person name="Hauser H."/>
            <person name="Gamble J."/>
            <person name="Gilderthorp R."/>
            <person name="Marcello L."/>
            <person name="McQuillan J."/>
            <person name="Otto T.D."/>
            <person name="Quail M.A."/>
            <person name="Sanders M.J."/>
            <person name="van Tonder A."/>
            <person name="Ginger M.L."/>
            <person name="Field M.C."/>
            <person name="Barry J.D."/>
            <person name="Hertz-Fowler C."/>
            <person name="Berriman M."/>
        </authorList>
    </citation>
    <scope>NUCLEOTIDE SEQUENCE</scope>
    <source>
        <strain evidence="1">Y486</strain>
    </source>
</reference>
<organism evidence="1">
    <name type="scientific">Trypanosoma vivax (strain Y486)</name>
    <dbReference type="NCBI Taxonomy" id="1055687"/>
    <lineage>
        <taxon>Eukaryota</taxon>
        <taxon>Discoba</taxon>
        <taxon>Euglenozoa</taxon>
        <taxon>Kinetoplastea</taxon>
        <taxon>Metakinetoplastina</taxon>
        <taxon>Trypanosomatida</taxon>
        <taxon>Trypanosomatidae</taxon>
        <taxon>Trypanosoma</taxon>
        <taxon>Duttonella</taxon>
    </lineage>
</organism>
<dbReference type="VEuPathDB" id="TriTrypDB:TvY486_1103530"/>
<evidence type="ECO:0000313" key="1">
    <source>
        <dbReference type="EMBL" id="CCC52869.1"/>
    </source>
</evidence>